<sequence>MPSYSNGSVIDPSEAARMAIGAGRPRDRYGRPLRTGADPLTAYPGVPHRSFVSGSDAWHEALAYLTEDLPFHAHEVFEQRWRCAPASERAAWRSLAQWGAALTHAARGNRVGAHRLALRAREGLMAATLVDPIDPEVVESSLQRLLAT</sequence>
<reference evidence="1" key="1">
    <citation type="submission" date="2020-05" db="EMBL/GenBank/DDBJ databases">
        <authorList>
            <person name="Chiriac C."/>
            <person name="Salcher M."/>
            <person name="Ghai R."/>
            <person name="Kavagutti S V."/>
        </authorList>
    </citation>
    <scope>NUCLEOTIDE SEQUENCE</scope>
</reference>
<protein>
    <submittedName>
        <fullName evidence="1">Unannotated protein</fullName>
    </submittedName>
</protein>
<organism evidence="1">
    <name type="scientific">freshwater metagenome</name>
    <dbReference type="NCBI Taxonomy" id="449393"/>
    <lineage>
        <taxon>unclassified sequences</taxon>
        <taxon>metagenomes</taxon>
        <taxon>ecological metagenomes</taxon>
    </lineage>
</organism>
<dbReference type="SUPFAM" id="SSF140663">
    <property type="entry name" value="TTHA0068-like"/>
    <property type="match status" value="1"/>
</dbReference>
<accession>A0A6J7M8D7</accession>
<dbReference type="Gene3D" id="1.10.3450.10">
    <property type="entry name" value="TTHA0068-like"/>
    <property type="match status" value="1"/>
</dbReference>
<dbReference type="Pfam" id="PF03745">
    <property type="entry name" value="DUF309"/>
    <property type="match status" value="1"/>
</dbReference>
<gene>
    <name evidence="1" type="ORF">UFOPK3957_00264</name>
</gene>
<dbReference type="EMBL" id="CAFBOM010000027">
    <property type="protein sequence ID" value="CAB4977076.1"/>
    <property type="molecule type" value="Genomic_DNA"/>
</dbReference>
<dbReference type="InterPro" id="IPR005500">
    <property type="entry name" value="DUF309"/>
</dbReference>
<dbReference type="InterPro" id="IPR023203">
    <property type="entry name" value="TTHA0068_sf"/>
</dbReference>
<dbReference type="AlphaFoldDB" id="A0A6J7M8D7"/>
<proteinExistence type="predicted"/>
<name>A0A6J7M8D7_9ZZZZ</name>
<evidence type="ECO:0000313" key="1">
    <source>
        <dbReference type="EMBL" id="CAB4977076.1"/>
    </source>
</evidence>